<feature type="transmembrane region" description="Helical" evidence="2">
    <location>
        <begin position="142"/>
        <end position="162"/>
    </location>
</feature>
<feature type="transmembrane region" description="Helical" evidence="2">
    <location>
        <begin position="210"/>
        <end position="232"/>
    </location>
</feature>
<feature type="transmembrane region" description="Helical" evidence="2">
    <location>
        <begin position="112"/>
        <end position="130"/>
    </location>
</feature>
<dbReference type="Proteomes" id="UP001342314">
    <property type="component" value="Unassembled WGS sequence"/>
</dbReference>
<feature type="region of interest" description="Disordered" evidence="1">
    <location>
        <begin position="383"/>
        <end position="421"/>
    </location>
</feature>
<dbReference type="EMBL" id="BQKY01000018">
    <property type="protein sequence ID" value="GJN94634.1"/>
    <property type="molecule type" value="Genomic_DNA"/>
</dbReference>
<gene>
    <name evidence="3" type="ORF">Rhopal_007717-T1</name>
</gene>
<feature type="transmembrane region" description="Helical" evidence="2">
    <location>
        <begin position="357"/>
        <end position="375"/>
    </location>
</feature>
<reference evidence="3 4" key="1">
    <citation type="submission" date="2021-12" db="EMBL/GenBank/DDBJ databases">
        <title>High titer production of polyol ester of fatty acids by Rhodotorula paludigena BS15 towards product separation-free biomass refinery.</title>
        <authorList>
            <person name="Mano J."/>
            <person name="Ono H."/>
            <person name="Tanaka T."/>
            <person name="Naito K."/>
            <person name="Sushida H."/>
            <person name="Ike M."/>
            <person name="Tokuyasu K."/>
            <person name="Kitaoka M."/>
        </authorList>
    </citation>
    <scope>NUCLEOTIDE SEQUENCE [LARGE SCALE GENOMIC DNA]</scope>
    <source>
        <strain evidence="3 4">BS15</strain>
    </source>
</reference>
<feature type="transmembrane region" description="Helical" evidence="2">
    <location>
        <begin position="252"/>
        <end position="275"/>
    </location>
</feature>
<accession>A0AAV5GXF0</accession>
<keyword evidence="2" id="KW-0472">Membrane</keyword>
<name>A0AAV5GXF0_9BASI</name>
<organism evidence="3 4">
    <name type="scientific">Rhodotorula paludigena</name>
    <dbReference type="NCBI Taxonomy" id="86838"/>
    <lineage>
        <taxon>Eukaryota</taxon>
        <taxon>Fungi</taxon>
        <taxon>Dikarya</taxon>
        <taxon>Basidiomycota</taxon>
        <taxon>Pucciniomycotina</taxon>
        <taxon>Microbotryomycetes</taxon>
        <taxon>Sporidiobolales</taxon>
        <taxon>Sporidiobolaceae</taxon>
        <taxon>Rhodotorula</taxon>
    </lineage>
</organism>
<comment type="caution">
    <text evidence="3">The sequence shown here is derived from an EMBL/GenBank/DDBJ whole genome shotgun (WGS) entry which is preliminary data.</text>
</comment>
<feature type="transmembrane region" description="Helical" evidence="2">
    <location>
        <begin position="314"/>
        <end position="335"/>
    </location>
</feature>
<sequence length="421" mass="46977">MEKYASLSLNSVSYFTPANKGFFVETCNPAGFTDVDQYCAAGTAELCCGLCPNTSVNGPGQFVWAVISYGCTAFSYTLAPDDVWGLAVMQACHSAFFVLFPPSLTTMVPQAFLANAFITVGLICVGLDAAKTGMTRYHTQFLWPQALAFIAILAPAIFAPQWSRLNENQKGMEALVFQHTQALPTEALRHEVKAVEAALYNKNKRKHDGWGVVTGAVWVLNMAYWTGAYAWVCFGSAVYSQPNCEDVITYVLSPTIVTIILGALAWLLVVLKVFLLARKEKQGASDYIIDRFFPRKKDGKERNMKEHRRLERKITISVTVFMYLVWFALNTWLYVEGVNNFLLSGADFFTYGQLDQITALFVDLLGLWVAVSSYFRSRDELRREREDWQKRSRGPTAAGTPADARQRTAAKCPQRSRTAAA</sequence>
<proteinExistence type="predicted"/>
<protein>
    <submittedName>
        <fullName evidence="3">Uncharacterized protein</fullName>
    </submittedName>
</protein>
<keyword evidence="2" id="KW-0812">Transmembrane</keyword>
<evidence type="ECO:0000256" key="1">
    <source>
        <dbReference type="SAM" id="MobiDB-lite"/>
    </source>
</evidence>
<evidence type="ECO:0000313" key="4">
    <source>
        <dbReference type="Proteomes" id="UP001342314"/>
    </source>
</evidence>
<keyword evidence="2" id="KW-1133">Transmembrane helix</keyword>
<dbReference type="AlphaFoldDB" id="A0AAV5GXF0"/>
<evidence type="ECO:0000256" key="2">
    <source>
        <dbReference type="SAM" id="Phobius"/>
    </source>
</evidence>
<evidence type="ECO:0000313" key="3">
    <source>
        <dbReference type="EMBL" id="GJN94634.1"/>
    </source>
</evidence>
<keyword evidence="4" id="KW-1185">Reference proteome</keyword>